<evidence type="ECO:0000259" key="1">
    <source>
        <dbReference type="PROSITE" id="PS51508"/>
    </source>
</evidence>
<dbReference type="InterPro" id="IPR011033">
    <property type="entry name" value="PRC_barrel-like_sf"/>
</dbReference>
<dbReference type="GeneID" id="92366084"/>
<gene>
    <name evidence="2" type="ORF">cand_018990</name>
</gene>
<dbReference type="InterPro" id="IPR038209">
    <property type="entry name" value="CKK_dom_sf"/>
</dbReference>
<proteinExistence type="predicted"/>
<evidence type="ECO:0000313" key="3">
    <source>
        <dbReference type="Proteomes" id="UP000186804"/>
    </source>
</evidence>
<evidence type="ECO:0000313" key="2">
    <source>
        <dbReference type="EMBL" id="OII71060.1"/>
    </source>
</evidence>
<dbReference type="Gene3D" id="3.10.20.360">
    <property type="entry name" value="CKK domain"/>
    <property type="match status" value="1"/>
</dbReference>
<dbReference type="GO" id="GO:0008017">
    <property type="term" value="F:microtubule binding"/>
    <property type="evidence" value="ECO:0007669"/>
    <property type="project" value="InterPro"/>
</dbReference>
<keyword evidence="3" id="KW-1185">Reference proteome</keyword>
<dbReference type="RefSeq" id="XP_067066429.1">
    <property type="nucleotide sequence ID" value="XM_067212132.1"/>
</dbReference>
<comment type="caution">
    <text evidence="2">The sequence shown here is derived from an EMBL/GenBank/DDBJ whole genome shotgun (WGS) entry which is preliminary data.</text>
</comment>
<reference evidence="2 3" key="1">
    <citation type="submission" date="2016-10" db="EMBL/GenBank/DDBJ databases">
        <title>Reductive evolution of mitochondrial metabolism and differential evolution of invasion-related proteins in Cryptosporidium.</title>
        <authorList>
            <person name="Liu S."/>
            <person name="Roellig D.M."/>
            <person name="Guo Y."/>
            <person name="Li N."/>
            <person name="Frace M.A."/>
            <person name="Tang K."/>
            <person name="Zhang L."/>
            <person name="Feng Y."/>
            <person name="Xiao L."/>
        </authorList>
    </citation>
    <scope>NUCLEOTIDE SEQUENCE [LARGE SCALE GENOMIC DNA]</scope>
    <source>
        <strain evidence="2">30847</strain>
    </source>
</reference>
<name>A0A1J4MDG5_9CRYT</name>
<feature type="domain" description="CKK" evidence="1">
    <location>
        <begin position="230"/>
        <end position="372"/>
    </location>
</feature>
<dbReference type="Proteomes" id="UP000186804">
    <property type="component" value="Unassembled WGS sequence"/>
</dbReference>
<dbReference type="AlphaFoldDB" id="A0A1J4MDG5"/>
<sequence length="372" mass="43524">MSVGIPEVNFKRLEDIRRSVDNNNIKGSCYSSLNHEAETRRCKSRLPNICSHYDSYTNHHHHTKSDYNELYSELQAQRRMCSCQKLISGSCTTSSVNQSSGFDSINERYDKEYSSPCCNISKEFKTGHSSYPEHSLSYRPLSSDPYNSHHFEDDYYSNIMNCRNNREINERCCNDHLNRSIVTHPSYRHFTSLSPPKDYIYNDIDCCHLQDNSILNKSNNSINQGRSPRSVRPITPTINRNNRRIIMLALNWISLSGEHNKGVRRFVSESINSEQLINIPHFVILFHYDDHKGIRGIYTFNKYNKVWHCVIEISPYCPPIIEPYMIQNLYRFDTCHKTFKQLKLSKMITDIVDGVSLKPEYLNKKTQVYCNE</sequence>
<dbReference type="PROSITE" id="PS51508">
    <property type="entry name" value="CKK"/>
    <property type="match status" value="1"/>
</dbReference>
<dbReference type="SMART" id="SM01051">
    <property type="entry name" value="CAMSAP_CKK"/>
    <property type="match status" value="1"/>
</dbReference>
<dbReference type="OrthoDB" id="2125658at2759"/>
<dbReference type="EMBL" id="LRBS01000125">
    <property type="protein sequence ID" value="OII71060.1"/>
    <property type="molecule type" value="Genomic_DNA"/>
</dbReference>
<accession>A0A1J4MDG5</accession>
<organism evidence="2 3">
    <name type="scientific">Cryptosporidium andersoni</name>
    <dbReference type="NCBI Taxonomy" id="117008"/>
    <lineage>
        <taxon>Eukaryota</taxon>
        <taxon>Sar</taxon>
        <taxon>Alveolata</taxon>
        <taxon>Apicomplexa</taxon>
        <taxon>Conoidasida</taxon>
        <taxon>Coccidia</taxon>
        <taxon>Eucoccidiorida</taxon>
        <taxon>Eimeriorina</taxon>
        <taxon>Cryptosporidiidae</taxon>
        <taxon>Cryptosporidium</taxon>
    </lineage>
</organism>
<protein>
    <recommendedName>
        <fullName evidence="1">CKK domain-containing protein</fullName>
    </recommendedName>
</protein>
<dbReference type="SUPFAM" id="SSF50346">
    <property type="entry name" value="PRC-barrel domain"/>
    <property type="match status" value="1"/>
</dbReference>
<dbReference type="VEuPathDB" id="CryptoDB:cand_018990"/>
<dbReference type="InterPro" id="IPR014797">
    <property type="entry name" value="CKK_CAMSAP"/>
</dbReference>
<dbReference type="Pfam" id="PF08683">
    <property type="entry name" value="CAMSAP_CKK"/>
    <property type="match status" value="1"/>
</dbReference>